<keyword evidence="3" id="KW-1185">Reference proteome</keyword>
<reference evidence="3" key="1">
    <citation type="submission" date="2014-08" db="EMBL/GenBank/DDBJ databases">
        <authorList>
            <person name="Moulin L."/>
        </authorList>
    </citation>
    <scope>NUCLEOTIDE SEQUENCE [LARGE SCALE GENOMIC DNA]</scope>
</reference>
<evidence type="ECO:0000313" key="3">
    <source>
        <dbReference type="Proteomes" id="UP000045285"/>
    </source>
</evidence>
<evidence type="ECO:0000313" key="2">
    <source>
        <dbReference type="EMBL" id="CDX11392.1"/>
    </source>
</evidence>
<organism evidence="2 3">
    <name type="scientific">Mesorhizobium plurifarium</name>
    <dbReference type="NCBI Taxonomy" id="69974"/>
    <lineage>
        <taxon>Bacteria</taxon>
        <taxon>Pseudomonadati</taxon>
        <taxon>Pseudomonadota</taxon>
        <taxon>Alphaproteobacteria</taxon>
        <taxon>Hyphomicrobiales</taxon>
        <taxon>Phyllobacteriaceae</taxon>
        <taxon>Mesorhizobium</taxon>
    </lineage>
</organism>
<feature type="compositionally biased region" description="Polar residues" evidence="1">
    <location>
        <begin position="42"/>
        <end position="62"/>
    </location>
</feature>
<accession>A0A090EWC1</accession>
<dbReference type="EMBL" id="CCMZ01000001">
    <property type="protein sequence ID" value="CDX11392.1"/>
    <property type="molecule type" value="Genomic_DNA"/>
</dbReference>
<feature type="compositionally biased region" description="Basic and acidic residues" evidence="1">
    <location>
        <begin position="16"/>
        <end position="34"/>
    </location>
</feature>
<dbReference type="AlphaFoldDB" id="A0A090EWC1"/>
<name>A0A090EWC1_MESPL</name>
<gene>
    <name evidence="2" type="ORF">MPL3356_10027</name>
</gene>
<sequence length="94" mass="10265">MPPRSPDPILGWRNADPGEKQGPAKDVRTPDTRKSSIALDFNTPNREVSQSSSRGPNANDATDTAEWLGLRPGWVLVTPRVGAFELPFWSGHDA</sequence>
<evidence type="ECO:0000256" key="1">
    <source>
        <dbReference type="SAM" id="MobiDB-lite"/>
    </source>
</evidence>
<proteinExistence type="predicted"/>
<protein>
    <submittedName>
        <fullName evidence="2">Uncharacterized protein</fullName>
    </submittedName>
</protein>
<dbReference type="Proteomes" id="UP000045285">
    <property type="component" value="Unassembled WGS sequence"/>
</dbReference>
<feature type="region of interest" description="Disordered" evidence="1">
    <location>
        <begin position="1"/>
        <end position="64"/>
    </location>
</feature>